<comment type="caution">
    <text evidence="10">The sequence shown here is derived from an EMBL/GenBank/DDBJ whole genome shotgun (WGS) entry which is preliminary data.</text>
</comment>
<evidence type="ECO:0000256" key="6">
    <source>
        <dbReference type="ARBA" id="ARBA00023316"/>
    </source>
</evidence>
<dbReference type="RefSeq" id="WP_321550127.1">
    <property type="nucleotide sequence ID" value="NZ_JAXIVS010000014.1"/>
</dbReference>
<keyword evidence="11" id="KW-1185">Reference proteome</keyword>
<evidence type="ECO:0000256" key="2">
    <source>
        <dbReference type="ARBA" id="ARBA00005992"/>
    </source>
</evidence>
<comment type="similarity">
    <text evidence="2">Belongs to the YkuD family.</text>
</comment>
<feature type="active site" description="Nucleophile" evidence="7">
    <location>
        <position position="299"/>
    </location>
</feature>
<dbReference type="InterPro" id="IPR038063">
    <property type="entry name" value="Transpep_catalytic_dom"/>
</dbReference>
<evidence type="ECO:0000313" key="10">
    <source>
        <dbReference type="EMBL" id="MDY7231418.1"/>
    </source>
</evidence>
<evidence type="ECO:0000256" key="4">
    <source>
        <dbReference type="ARBA" id="ARBA00022960"/>
    </source>
</evidence>
<keyword evidence="6 7" id="KW-0961">Cell wall biogenesis/degradation</keyword>
<organism evidence="10 11">
    <name type="scientific">Hyalangium rubrum</name>
    <dbReference type="NCBI Taxonomy" id="3103134"/>
    <lineage>
        <taxon>Bacteria</taxon>
        <taxon>Pseudomonadati</taxon>
        <taxon>Myxococcota</taxon>
        <taxon>Myxococcia</taxon>
        <taxon>Myxococcales</taxon>
        <taxon>Cystobacterineae</taxon>
        <taxon>Archangiaceae</taxon>
        <taxon>Hyalangium</taxon>
    </lineage>
</organism>
<gene>
    <name evidence="10" type="ORF">SYV04_33815</name>
</gene>
<feature type="signal peptide" evidence="8">
    <location>
        <begin position="1"/>
        <end position="23"/>
    </location>
</feature>
<keyword evidence="4 7" id="KW-0133">Cell shape</keyword>
<proteinExistence type="inferred from homology"/>
<feature type="chain" id="PRO_5046433497" evidence="8">
    <location>
        <begin position="24"/>
        <end position="323"/>
    </location>
</feature>
<dbReference type="CDD" id="cd16913">
    <property type="entry name" value="YkuD_like"/>
    <property type="match status" value="1"/>
</dbReference>
<evidence type="ECO:0000256" key="3">
    <source>
        <dbReference type="ARBA" id="ARBA00022679"/>
    </source>
</evidence>
<dbReference type="Proteomes" id="UP001291309">
    <property type="component" value="Unassembled WGS sequence"/>
</dbReference>
<reference evidence="10 11" key="1">
    <citation type="submission" date="2023-12" db="EMBL/GenBank/DDBJ databases">
        <title>the genome sequence of Hyalangium sp. s54d21.</title>
        <authorList>
            <person name="Zhang X."/>
        </authorList>
    </citation>
    <scope>NUCLEOTIDE SEQUENCE [LARGE SCALE GENOMIC DNA]</scope>
    <source>
        <strain evidence="11">s54d21</strain>
    </source>
</reference>
<evidence type="ECO:0000256" key="1">
    <source>
        <dbReference type="ARBA" id="ARBA00004752"/>
    </source>
</evidence>
<sequence>MSSSLFRFLVVLLTLGTSLSASASNTPAADAFETYLNPPAPAADSFEPLPAPSRATPGNEVRALAHGRVETVDAKGGSLTLEHFYYENHELLRLRTQYTGLEAVTLPTGALVTRGHPLGRVAAKSQLSVTLHTTKALSAAEARAFLQSRARLPLPAKEPVLLLVSHTNYAMRLYERGREVTRVEVGFGQAEGRKQVRGDNRTPMGMYHVVQKHRGSFTGAYAEYYGGHWIRLNYPNPWDADRGLTQGLITREVRDRIARAWAERKATEASTRLGSGIGFHGWVGPWTLEETGGRLSWGCVVMHTPDITALYEKIPEGAMVVLF</sequence>
<dbReference type="PANTHER" id="PTHR30582">
    <property type="entry name" value="L,D-TRANSPEPTIDASE"/>
    <property type="match status" value="1"/>
</dbReference>
<feature type="active site" description="Proton donor/acceptor" evidence="7">
    <location>
        <position position="280"/>
    </location>
</feature>
<dbReference type="Pfam" id="PF03734">
    <property type="entry name" value="YkuD"/>
    <property type="match status" value="1"/>
</dbReference>
<accession>A0ABU5HF35</accession>
<evidence type="ECO:0000256" key="8">
    <source>
        <dbReference type="SAM" id="SignalP"/>
    </source>
</evidence>
<dbReference type="InterPro" id="IPR050979">
    <property type="entry name" value="LD-transpeptidase"/>
</dbReference>
<protein>
    <submittedName>
        <fullName evidence="10">L,D-transpeptidase</fullName>
        <ecNumber evidence="10">2.-.-.-</ecNumber>
    </submittedName>
</protein>
<dbReference type="EC" id="2.-.-.-" evidence="10"/>
<evidence type="ECO:0000259" key="9">
    <source>
        <dbReference type="PROSITE" id="PS52029"/>
    </source>
</evidence>
<name>A0ABU5HF35_9BACT</name>
<dbReference type="EMBL" id="JAXIVS010000014">
    <property type="protein sequence ID" value="MDY7231418.1"/>
    <property type="molecule type" value="Genomic_DNA"/>
</dbReference>
<keyword evidence="3 10" id="KW-0808">Transferase</keyword>
<feature type="domain" description="L,D-TPase catalytic" evidence="9">
    <location>
        <begin position="160"/>
        <end position="323"/>
    </location>
</feature>
<comment type="pathway">
    <text evidence="1 7">Cell wall biogenesis; peptidoglycan biosynthesis.</text>
</comment>
<dbReference type="Gene3D" id="2.40.440.10">
    <property type="entry name" value="L,D-transpeptidase catalytic domain-like"/>
    <property type="match status" value="1"/>
</dbReference>
<evidence type="ECO:0000256" key="5">
    <source>
        <dbReference type="ARBA" id="ARBA00022984"/>
    </source>
</evidence>
<evidence type="ECO:0000313" key="11">
    <source>
        <dbReference type="Proteomes" id="UP001291309"/>
    </source>
</evidence>
<keyword evidence="8" id="KW-0732">Signal</keyword>
<dbReference type="SUPFAM" id="SSF141523">
    <property type="entry name" value="L,D-transpeptidase catalytic domain-like"/>
    <property type="match status" value="1"/>
</dbReference>
<dbReference type="GO" id="GO:0016740">
    <property type="term" value="F:transferase activity"/>
    <property type="evidence" value="ECO:0007669"/>
    <property type="project" value="UniProtKB-KW"/>
</dbReference>
<evidence type="ECO:0000256" key="7">
    <source>
        <dbReference type="PROSITE-ProRule" id="PRU01373"/>
    </source>
</evidence>
<dbReference type="PROSITE" id="PS52029">
    <property type="entry name" value="LD_TPASE"/>
    <property type="match status" value="1"/>
</dbReference>
<dbReference type="InterPro" id="IPR005490">
    <property type="entry name" value="LD_TPept_cat_dom"/>
</dbReference>
<keyword evidence="5 7" id="KW-0573">Peptidoglycan synthesis</keyword>